<evidence type="ECO:0008006" key="3">
    <source>
        <dbReference type="Google" id="ProtNLM"/>
    </source>
</evidence>
<dbReference type="AlphaFoldDB" id="A0A1W1HCK7"/>
<keyword evidence="2" id="KW-1185">Reference proteome</keyword>
<dbReference type="RefSeq" id="WP_080807617.1">
    <property type="nucleotide sequence ID" value="NZ_LT828558.1"/>
</dbReference>
<evidence type="ECO:0000313" key="2">
    <source>
        <dbReference type="Proteomes" id="UP000191931"/>
    </source>
</evidence>
<proteinExistence type="predicted"/>
<evidence type="ECO:0000313" key="1">
    <source>
        <dbReference type="EMBL" id="SLM30118.1"/>
    </source>
</evidence>
<gene>
    <name evidence="1" type="ORF">MTBBW1_2130013</name>
</gene>
<reference evidence="1 2" key="1">
    <citation type="submission" date="2017-03" db="EMBL/GenBank/DDBJ databases">
        <authorList>
            <person name="Afonso C.L."/>
            <person name="Miller P.J."/>
            <person name="Scott M.A."/>
            <person name="Spackman E."/>
            <person name="Goraichik I."/>
            <person name="Dimitrov K.M."/>
            <person name="Suarez D.L."/>
            <person name="Swayne D.E."/>
        </authorList>
    </citation>
    <scope>NUCLEOTIDE SEQUENCE [LARGE SCALE GENOMIC DNA]</scope>
    <source>
        <strain evidence="1">PRJEB14757</strain>
    </source>
</reference>
<protein>
    <recommendedName>
        <fullName evidence="3">GTP-binding protein</fullName>
    </recommendedName>
</protein>
<organism evidence="1 2">
    <name type="scientific">Desulfamplus magnetovallimortis</name>
    <dbReference type="NCBI Taxonomy" id="1246637"/>
    <lineage>
        <taxon>Bacteria</taxon>
        <taxon>Pseudomonadati</taxon>
        <taxon>Thermodesulfobacteriota</taxon>
        <taxon>Desulfobacteria</taxon>
        <taxon>Desulfobacterales</taxon>
        <taxon>Desulfobacteraceae</taxon>
        <taxon>Desulfamplus</taxon>
    </lineage>
</organism>
<dbReference type="InterPro" id="IPR025529">
    <property type="entry name" value="DUF4416"/>
</dbReference>
<dbReference type="OrthoDB" id="9788989at2"/>
<dbReference type="STRING" id="1246637.MTBBW1_2130013"/>
<name>A0A1W1HCK7_9BACT</name>
<dbReference type="EMBL" id="FWEV01000128">
    <property type="protein sequence ID" value="SLM30118.1"/>
    <property type="molecule type" value="Genomic_DNA"/>
</dbReference>
<dbReference type="Proteomes" id="UP000191931">
    <property type="component" value="Unassembled WGS sequence"/>
</dbReference>
<accession>A0A1W1HCK7</accession>
<dbReference type="Pfam" id="PF14385">
    <property type="entry name" value="DUF4416"/>
    <property type="match status" value="1"/>
</dbReference>
<sequence>MSKPGKPDPAKLVISLFMNSREIFDKVAPLLESEFGAISMVSPWFDFDYTDYYYREMGAPLFRRVAVFKELIEQADLARIKLVTNGIEKHWEADGRRAINIDPGYLLLSRFILATGKDYSHRIYIGNGIYGDLTLMYKKGGFHSLDWTYPDYASADMQAFLQKVRDEYSMELKQVKSRLS</sequence>